<feature type="compositionally biased region" description="Basic and acidic residues" evidence="2">
    <location>
        <begin position="3142"/>
        <end position="3151"/>
    </location>
</feature>
<evidence type="ECO:0000256" key="2">
    <source>
        <dbReference type="SAM" id="MobiDB-lite"/>
    </source>
</evidence>
<feature type="compositionally biased region" description="Polar residues" evidence="2">
    <location>
        <begin position="4766"/>
        <end position="4778"/>
    </location>
</feature>
<dbReference type="GO" id="GO:0015074">
    <property type="term" value="P:DNA integration"/>
    <property type="evidence" value="ECO:0007669"/>
    <property type="project" value="InterPro"/>
</dbReference>
<feature type="compositionally biased region" description="Polar residues" evidence="2">
    <location>
        <begin position="3160"/>
        <end position="3169"/>
    </location>
</feature>
<dbReference type="InterPro" id="IPR011010">
    <property type="entry name" value="DNA_brk_join_enz"/>
</dbReference>
<feature type="region of interest" description="Disordered" evidence="2">
    <location>
        <begin position="766"/>
        <end position="796"/>
    </location>
</feature>
<comment type="caution">
    <text evidence="4">The sequence shown here is derived from an EMBL/GenBank/DDBJ whole genome shotgun (WGS) entry which is preliminary data.</text>
</comment>
<feature type="region of interest" description="Disordered" evidence="2">
    <location>
        <begin position="3053"/>
        <end position="3104"/>
    </location>
</feature>
<protein>
    <submittedName>
        <fullName evidence="4">Retrovirus-related Pol polyprotein from transposon TNT 1-94</fullName>
    </submittedName>
</protein>
<dbReference type="Proteomes" id="UP000186817">
    <property type="component" value="Unassembled WGS sequence"/>
</dbReference>
<feature type="region of interest" description="Disordered" evidence="2">
    <location>
        <begin position="4201"/>
        <end position="4242"/>
    </location>
</feature>
<feature type="region of interest" description="Disordered" evidence="2">
    <location>
        <begin position="3118"/>
        <end position="3208"/>
    </location>
</feature>
<evidence type="ECO:0000313" key="4">
    <source>
        <dbReference type="EMBL" id="OLQ08376.1"/>
    </source>
</evidence>
<feature type="region of interest" description="Disordered" evidence="2">
    <location>
        <begin position="3320"/>
        <end position="3372"/>
    </location>
</feature>
<organism evidence="4 5">
    <name type="scientific">Symbiodinium microadriaticum</name>
    <name type="common">Dinoflagellate</name>
    <name type="synonym">Zooxanthella microadriatica</name>
    <dbReference type="NCBI Taxonomy" id="2951"/>
    <lineage>
        <taxon>Eukaryota</taxon>
        <taxon>Sar</taxon>
        <taxon>Alveolata</taxon>
        <taxon>Dinophyceae</taxon>
        <taxon>Suessiales</taxon>
        <taxon>Symbiodiniaceae</taxon>
        <taxon>Symbiodinium</taxon>
    </lineage>
</organism>
<feature type="compositionally biased region" description="Pro residues" evidence="2">
    <location>
        <begin position="3518"/>
        <end position="3536"/>
    </location>
</feature>
<dbReference type="Gene3D" id="1.10.443.10">
    <property type="entry name" value="Intergrase catalytic core"/>
    <property type="match status" value="1"/>
</dbReference>
<feature type="region of interest" description="Disordered" evidence="2">
    <location>
        <begin position="328"/>
        <end position="369"/>
    </location>
</feature>
<evidence type="ECO:0000313" key="5">
    <source>
        <dbReference type="Proteomes" id="UP000186817"/>
    </source>
</evidence>
<dbReference type="PROSITE" id="PS50994">
    <property type="entry name" value="INTEGRASE"/>
    <property type="match status" value="1"/>
</dbReference>
<dbReference type="SUPFAM" id="SSF53098">
    <property type="entry name" value="Ribonuclease H-like"/>
    <property type="match status" value="1"/>
</dbReference>
<proteinExistence type="predicted"/>
<sequence length="5870" mass="644274">MEGESSREDVSKCFDAMQEAFAPILDRQKEQHALILAMQQEVLSQDEKLSALQKQLQDLKAVVEKKKKKRAARRAPTHLPKASDSRLAPIPEEGVDVAETKQVYTNAGVTFSRQLLLSCLNAPHGSMDIRMLPCLEELARELGRPPVRSCRPVPTLPVSPAIPAIFRIPARIRSSNRDTHIAQLLRLKNARICYTVFGTLQDEKLSALRQELQDLKAVVETERAAGWQGYLEVYTNAGITFSQQLLLSCLPGADRAEGALSFLVSGIYKGSVSAESLSAAFLGKALVLLLWESARLSDQRQDRLRRTLAVLTNISQALQAFQARLAPGSALQDRKRPEPSLERSAKKRKAGEKETKVIDIAGDGGSGPVRGTPPEVLEILDAQLQRLFVGGFDWSAGLVLAMSTLRVPPDSLRLSASTVPAGFGLACFGPVPVNLDVDSLTEALNHLHLATDSLSRALASGDCVPLCISLPLASRADRARRAFLAGQSAALVLSGERACPDPTPSLSVRNRVYVVLRHHSGVPPQFATVSLLKVRMTSPADALAFASSGAVPPTLLAQGNAGDPDAMFGPSTLLTVPAMEEQEDGAEVATETSIEVLIVDFSDAAASFLEPFDPLSLEDPVPFSEEAPQVFPECRQLVALSKSWVRTAEGERIAFYSAQEGEEEAPGLVDPVEAPAATAKAKAKRVTTAQLAEQLGSISQLLPTISDRLQDLAERQKELETKVTVQTSASPALPGPAHKQPFTLPTSKAAPAVSNPTQALVSVLGPPPRSRPLPSAAALGGAVPQPPQLEEDLPPDTSTAHALAQQTAALTQLVSHLIQAFDGSGDFVGAPAPSGLSSRASAKRERLQAELAQRTGNFMLAVAQSGFRRSYPTEAMPRTLDDFRQEPRRFLFSHYLERHGGYQHQRDLGLIMHMVTQVADLLMAGEVEGSLDLLALIMVCLEQAAADHGKFEVGFTLSLFAEPPHQIFTNRGSPHNPRLRAFAPLCPASWATTALAFLKETDVILSRDAGGEEAAPKTTVPEEAEGKARTPAHEACPRLPDHGRATQAAQPPRLSFRSWSLSFAFRVVRTRTPFGAFLGSLLHLSAAPFEAPSKTLFPLPLPFFGLFNGTTPQPRSSAARSKLGVRRVLFVTVAALNYLHAGSQPVRQLSLRRPPNATQAKALDYLGRLVKASGGPEDGKPFSVSLPSASRRSSQLIARLEELSEQLTWSGSSFDKYGRAFPGAPLHPDAARDALNPYRSLDPSRLVLAGRANWDPSEFLDDLFYLPFREPQSILLPKVPPPMPGEVPDLTREDPAAVRDLCQVWDSRGLLRLSKSGPAGPHQGVRIFNAVKSAVTDRQIGDRRGRNRCEGVLAGPSGSLPSGPLLNGLFVDVRDHRLSIAVTDRRDFYHQLAVPPRRALRNVLVPSIEASQLRKLKAFSEIALLEDSPSGTCLGGPLPAKLYPAFGAVLQGDALGVEFATSAHSNLLRSFGLLSEEVRLQSNAPFPLGGQEDCLQALVIDDFFAVSAPRASASGPSAASLALARAQAAYSAHSILGSPEKDIDGASRATVAGAELDSSPYTRSLGLALVGPPRAKRVALAAITLEAARLTHTTDVLHLCLVGGWVSGFMYRRPFMSAFSRVFSFVDSASVVPESPRVLPLHRRVADELVLAASLAHVLVSDISAPWASEIYATDSSDSKGAIVSAPASPDVTAALWRSCPKAAGSARLLSKEEAALNRVWPDREEAMPPGLRCSPKRPPACRFHFLEIWGAACPISPYISALGWSVGPLIEPALSSEYDLCSRRVFEWIAFLLERGRVDALGASLPLATFSPASTPRFRSRSSPLGFPGLPPKAAAANTYTRRVLGLLRLCSRFGVPAVLLHPSASFAPFLPPWLSLLRAERAFEERVLYVRTAAAHCPRASCAYLVLRVCLPSFAEAAQVWRYWHLAPVPSGGVRDAVVREAAALLDLGLARRTAALSSASLQAEGLESVVVNDLAQSLPWKVCKAWTWPRPVHINILEASCVYRLVCALAKSSGPLRVVSLCDSNVAKCAITKGRSPSFGLSPVLRRLAAVSIAFGISCSLAFCPTRLMPADHPSRDCAIPEPIASVLPSFGEACQFQALVGLPPLRRWASGWVRLVLGLGFPFPWTRDHRHANRSFRTFVPSPLDFDQTLGFPGEGPAAAPASWRYLLVCCALLLPAGLGVSSSGSGFLASPPASHGRLAPRNAGDLWRKERRGSDDLPAGRLVEASTQKQRDALWCAFARWLSDQGISAEELTQPPGSSDVDSVNCILTRYGRELYRAGRPYAHYSELINAYSSKVPKLRRLLQPAWDLAFSWKRAEPGRHHTAMPWQVLLGLVTTALLWGWPRTAGLLALSWGGLLRIGEALAARRSDLMLPADVWNTIDFAYLSIREPKTRYSAARHQSVRIDQPNVLKIVTVAFQALGPAEKLWPSSAQTLRTRFRQLCNALRLPCGSSGKLPGLELASLRAGGATWLLMADEDSELVRRRGRWLTSKIMEIYIQEVSSIQFLPSLQAEPKRLVYAALEAHVDILRKAEFFIATGILPHLWYKLFAARTVAVDDERHFLHVLDILGILLDPRSPKWQEYCDLLSDPFARVRGDVQEEATSPDMARFCRMVSLLLELPGDHLQRFAPKVFELLQKATAQSSQHPVALLVHVILLESVDCWRHYVAAVGLSWHKFVEISESETTEGKYGIPRFDGSLNLLQEYAFRVRMRVKKEKEMDPAEVKKLGPLGLRLVEGLRGPALHIIRAVKEETLISEKGPEAILEALVRSLRPRRQQEARELYLAGSRENGLLSRQHGEPMSTYVLRRRTWYAMMTDLGSEIKLPDLLLAEQILMNAGVTQEHQLMIRTSLGQIITVDGVCNELVNQHGNLHLREKRAHVPWKRFGGKGQPWKGKWKSSSSHYADAASEETWHANFADQAGEAYLGLGEAEWDSYSQSLGGFESEAASGYFGYEGAGATEHEYQEAEDPTLEAFAALVSEGLDEADPESAEYAADVIQAEAEVYFTKQRAQQKGHHGFNNKRFEVRGQLSLEERKARVTALKSRTSCRACGARGHWSGDSMCPKGGGKGKRSPSSTSTSSTKGAGKNKGKGANDKGGGFKPRTVYFAVSDPEPVEPKGFMANRGDFSRVPPPTSLDPPRAEAERPRSSLDGVAPSSLASLLNWSGRSEPAPGASSTVASLSLPSPRTAATESSPTTETSLPASTLALPAASSSLPVPSVTLPATSSTSAQWSLVPGADWDHEMLFAALRENSDVVMDQLLEQARQQEQHGTAGPMAVEYPVPTPELRAVPVNEAYDPRAVPVTGPYDLPLLRQPAEVPAEPSQQSQAAASSALPAEAARTSEETAHPGGEGPGPTGQEPQSCQHERTTTKGTNKHYFLKTCVRCGFVLERSQKDTVQTAPATSTTLRDQDRCPHNNVTQAGTNRHVWKWYCKDCGLRREGRQSENTAAAMGHGALGGRNLEGPDTEAVKVLEMAGTVVMVQESGGTPVPLDKLPGIVSKCVQIYRAKHPERRAAPPPATAPPTSRPTPPQPPEATRVPADTGITGDAILQSGKHKGKTYASVYAEFPDYVSWILSQGGNIQAKTLQDFERYIRFQKMTEHRNRAQANMAVNSSVPSEDALTAVLDTGCNQTCHGALWMKEYMKASGLEYEPLSCSSATSLNGIGGRVRALGKRTLNIALQLSDGTMATGTVQSTELEDSSAPLLLSYGAQRQLGFVLDIGAGTAYSKVFQSHLDLVDRDGLPALRLLPLLPHEQQGDFAMMVQAEQTEQEDENHHKNRELEDDEDHWQLQGDVWMRVHLQPRTKLYDPRGEPSQEQEIEQELWRLPFRKTVAISRSTGERREHQGQWLEVNPEEVAESFGEDPWTGYTLFYRDRNHCLEEPGGSGGEGSGDHGFVAFDEERPTTLTKGQRRHLQEGSEGLKRHDATLWAQLDPRPPQRARACQRLLPKGCRTLLLELFAGAAALTAVAAAAGFPYGEPLDLMNHQLLSTTGRQTAREQIDQQDPYLLAVTSLKAPWASWQDIDLEPGSPKSHRTTAERRLWYPVIDWIVDLVHSRLQKGREVLLEAPWHSLFWQLRCTEKAHSMVQAATQEPMEMIYCDWCQFGGADLRTGLPVQRPTAILTSSRAIKREIPRECKGQHWHHEGPAQLSASWPEQLAHEILEAVACELQDLNCSMVFAAEEETEEQEEFGMIDGVHQEEDLGDPTPSPEDSHEMSREEHLEEAPPPEDQPDFEKARKQKWLAIPRNKRLAIRRLHHMTGHASNSAMIRMLRSAGTSAEVVAACRHFRCQACLEREKPTRPSSTTTAPPYRFNHQVICDAFEVIDATGGKHTILSLVDSGTKFHVAGRVSSGGTPSSKVCADFINTAWLSWAGNPKIFQADQGVHNQGQVASLMRAHGIEVRQAARQAPWQIGRGERHGGILKAMIKRLITAHQLSGDMSISAAVTQSTAVKNSMYNHDGYVPSQWVLGRLPHDVTSLLGENEVEALSPQQETDDPETVYGKLMQMRQWAKECFIYLDSSQRIRRAMLRQTHPIRGPYQMGDLVSYHRRGRWYGPARVLSHEGKSSLWLVHGGMTLLVAETALRPATTEEVQRRQALTMRPTWSRTPAKRKYEDLLLDEEEELPFEEETAAFDGPSQLPYFDFAQTPGPTAEQGGEAEVLPEVPVMEQEPARQVTQPEQEPAEDTKGEPSTTTPPTESPQTSSTPGGQGPGGDLNVDEAVPSATTPPTESRQTSSTPGGPFMTPLQEAMRRSVDQVDGHPRSRSPSVLVRQTATGSREPLPQPPPGLMATAFPEYRNEVQERKNRELKNQAKKVLAFLGTRTERKYKKKVVKQGAGREVNYQKADPELRKGLDETRAKEWSNWKKYSNMQRITRSEFEEMKKKDSTLRIIPTRWVDVDKSEAGKPQKLKSRFVVRGDLEDASSMRTDSPTGSQTAMGLLLSFGAATGRTIKSGDISAAFLQGSELDRKLILSMPRGSPPEGMAEDDLVIVSTTVYGTKDAPRGWFKNLDTTLRNNQLRRVPMEPGFYVMNGTDANGGTFIKGLLLVHVDDLLWVGDNDMEAAMLRIQEQYRFGSLDQKSFKFCGRWLEQGPHGIRVTCPELISRVRPVHLEPRRKGQRDTAATDKEKAQLRSVVGSLNWLVRVCRPDLAYSVSRLQAAVNKPVVQDLVDANNLVKFVAKTKDKGLLYPAGNLDFNDVAIIAIQDASYAADYDTSRSGKKMGYRSQSGRLLCLARRDFLTTLTGHLYPIEWHSTIIRRVCKSTLQAESLSLLLGVAEGEHARAVLHGLYEDSEKLGSVAWTVAAQDRTPLLWVTDCMSLKEHLVNPAASSVSDKRLAIDLSSLRQELWREDGEIVGDPLFQDFPPVDGKTRLLWTSTDKMLADALTKRITLHGPLEDLMHGKEDADYRNRHGADGDAESSDADIVKMPMSMRRLKPLLPAVISELLRLGAQLHAVTTEIEGRLDPWEEILAFMSTAPPEPDAAQPEPAETVQVLPCSDEDRFQAASYVKTEADLTNDPFLYFPFLSGAVDKPHVSGITPSLSWRDPDPGPTASLDAARQQIHVKLPINILVRKTIHTHRPAKYEHQTNCHDTDEAYDCPRWYCLWLCGTCRRTVTHWHKRLYRVHKESGCNGDTRFSMQIQLTASIDLSGRSDGLGWKELNWTSTHEPNVSSGRCLHFLPEVRDFNVAPVVQDIQERSSRSWKRTNVLQKVNLSHRSRLWLHFKQPQLLKVSGTHAVAGTVMACMQSEHSRFRVAKPRGQDLPQPSNGAVLLSVSLLDGLFQEEAHQLSDSAMVRNVTFRHAHLQDRLHIGNVHLQRSVSQERPSLDLTIADSNLSAECSGRRQPLLEASLQQLRGRLSVEATLPGEG</sequence>
<evidence type="ECO:0000259" key="3">
    <source>
        <dbReference type="PROSITE" id="PS50994"/>
    </source>
</evidence>
<dbReference type="SUPFAM" id="SSF56349">
    <property type="entry name" value="DNA breaking-rejoining enzymes"/>
    <property type="match status" value="1"/>
</dbReference>
<feature type="domain" description="Integrase catalytic" evidence="3">
    <location>
        <begin position="4307"/>
        <end position="4483"/>
    </location>
</feature>
<feature type="compositionally biased region" description="Basic and acidic residues" evidence="2">
    <location>
        <begin position="4751"/>
        <end position="4763"/>
    </location>
</feature>
<feature type="compositionally biased region" description="Low complexity" evidence="2">
    <location>
        <begin position="3322"/>
        <end position="3342"/>
    </location>
</feature>
<dbReference type="InterPro" id="IPR012337">
    <property type="entry name" value="RNaseH-like_sf"/>
</dbReference>
<feature type="compositionally biased region" description="Basic residues" evidence="2">
    <location>
        <begin position="66"/>
        <end position="76"/>
    </location>
</feature>
<feature type="region of interest" description="Disordered" evidence="2">
    <location>
        <begin position="1009"/>
        <end position="1030"/>
    </location>
</feature>
<dbReference type="GO" id="GO:0006310">
    <property type="term" value="P:DNA recombination"/>
    <property type="evidence" value="ECO:0007669"/>
    <property type="project" value="UniProtKB-KW"/>
</dbReference>
<feature type="region of interest" description="Disordered" evidence="2">
    <location>
        <begin position="66"/>
        <end position="90"/>
    </location>
</feature>
<name>A0A1Q9ELP5_SYMMI</name>
<reference evidence="4 5" key="1">
    <citation type="submission" date="2016-02" db="EMBL/GenBank/DDBJ databases">
        <title>Genome analysis of coral dinoflagellate symbionts highlights evolutionary adaptations to a symbiotic lifestyle.</title>
        <authorList>
            <person name="Aranda M."/>
            <person name="Li Y."/>
            <person name="Liew Y.J."/>
            <person name="Baumgarten S."/>
            <person name="Simakov O."/>
            <person name="Wilson M."/>
            <person name="Piel J."/>
            <person name="Ashoor H."/>
            <person name="Bougouffa S."/>
            <person name="Bajic V.B."/>
            <person name="Ryu T."/>
            <person name="Ravasi T."/>
            <person name="Bayer T."/>
            <person name="Micklem G."/>
            <person name="Kim H."/>
            <person name="Bhak J."/>
            <person name="Lajeunesse T.C."/>
            <person name="Voolstra C.R."/>
        </authorList>
    </citation>
    <scope>NUCLEOTIDE SEQUENCE [LARGE SCALE GENOMIC DNA]</scope>
    <source>
        <strain evidence="4 5">CCMP2467</strain>
    </source>
</reference>
<feature type="region of interest" description="Disordered" evidence="2">
    <location>
        <begin position="2194"/>
        <end position="2217"/>
    </location>
</feature>
<dbReference type="InterPro" id="IPR013103">
    <property type="entry name" value="RVT_2"/>
</dbReference>
<feature type="compositionally biased region" description="Low complexity" evidence="2">
    <location>
        <begin position="3076"/>
        <end position="3088"/>
    </location>
</feature>
<feature type="compositionally biased region" description="Basic and acidic residues" evidence="2">
    <location>
        <begin position="332"/>
        <end position="344"/>
    </location>
</feature>
<dbReference type="Gene3D" id="3.30.420.10">
    <property type="entry name" value="Ribonuclease H-like superfamily/Ribonuclease H"/>
    <property type="match status" value="1"/>
</dbReference>
<keyword evidence="1" id="KW-0233">DNA recombination</keyword>
<gene>
    <name evidence="4" type="ORF">AK812_SmicGene8167</name>
</gene>
<dbReference type="InterPro" id="IPR001584">
    <property type="entry name" value="Integrase_cat-core"/>
</dbReference>
<feature type="region of interest" description="Disordered" evidence="2">
    <location>
        <begin position="4636"/>
        <end position="4793"/>
    </location>
</feature>
<feature type="compositionally biased region" description="Basic and acidic residues" evidence="2">
    <location>
        <begin position="4213"/>
        <end position="4226"/>
    </location>
</feature>
<feature type="compositionally biased region" description="Low complexity" evidence="2">
    <location>
        <begin position="3187"/>
        <end position="3208"/>
    </location>
</feature>
<keyword evidence="5" id="KW-1185">Reference proteome</keyword>
<dbReference type="GO" id="GO:0003677">
    <property type="term" value="F:DNA binding"/>
    <property type="evidence" value="ECO:0007669"/>
    <property type="project" value="InterPro"/>
</dbReference>
<feature type="region of interest" description="Disordered" evidence="2">
    <location>
        <begin position="3511"/>
        <end position="3544"/>
    </location>
</feature>
<dbReference type="InterPro" id="IPR013762">
    <property type="entry name" value="Integrase-like_cat_sf"/>
</dbReference>
<dbReference type="EMBL" id="LSRX01000119">
    <property type="protein sequence ID" value="OLQ08376.1"/>
    <property type="molecule type" value="Genomic_DNA"/>
</dbReference>
<feature type="compositionally biased region" description="Polar residues" evidence="2">
    <location>
        <begin position="4725"/>
        <end position="4740"/>
    </location>
</feature>
<dbReference type="Pfam" id="PF07727">
    <property type="entry name" value="RVT_2"/>
    <property type="match status" value="1"/>
</dbReference>
<evidence type="ECO:0000256" key="1">
    <source>
        <dbReference type="ARBA" id="ARBA00023172"/>
    </source>
</evidence>
<dbReference type="OrthoDB" id="420425at2759"/>
<accession>A0A1Q9ELP5</accession>
<dbReference type="InterPro" id="IPR036397">
    <property type="entry name" value="RNaseH_sf"/>
</dbReference>
<dbReference type="PANTHER" id="PTHR24216">
    <property type="entry name" value="PAXILLIN-RELATED"/>
    <property type="match status" value="1"/>
</dbReference>
<feature type="compositionally biased region" description="Polar residues" evidence="2">
    <location>
        <begin position="3177"/>
        <end position="3186"/>
    </location>
</feature>
<feature type="compositionally biased region" description="Low complexity" evidence="2">
    <location>
        <begin position="4691"/>
        <end position="4708"/>
    </location>
</feature>